<dbReference type="KEGG" id="aser:Asera_28150"/>
<accession>A0A810L0I2</accession>
<proteinExistence type="predicted"/>
<protein>
    <submittedName>
        <fullName evidence="2">Uncharacterized protein</fullName>
    </submittedName>
</protein>
<dbReference type="AlphaFoldDB" id="A0A810L0I2"/>
<organism evidence="2 3">
    <name type="scientific">Actinocatenispora sera</name>
    <dbReference type="NCBI Taxonomy" id="390989"/>
    <lineage>
        <taxon>Bacteria</taxon>
        <taxon>Bacillati</taxon>
        <taxon>Actinomycetota</taxon>
        <taxon>Actinomycetes</taxon>
        <taxon>Micromonosporales</taxon>
        <taxon>Micromonosporaceae</taxon>
        <taxon>Actinocatenispora</taxon>
    </lineage>
</organism>
<keyword evidence="3" id="KW-1185">Reference proteome</keyword>
<name>A0A810L0I2_9ACTN</name>
<feature type="region of interest" description="Disordered" evidence="1">
    <location>
        <begin position="1"/>
        <end position="63"/>
    </location>
</feature>
<dbReference type="Proteomes" id="UP000680750">
    <property type="component" value="Chromosome"/>
</dbReference>
<gene>
    <name evidence="2" type="ORF">Asera_28150</name>
</gene>
<evidence type="ECO:0000256" key="1">
    <source>
        <dbReference type="SAM" id="MobiDB-lite"/>
    </source>
</evidence>
<evidence type="ECO:0000313" key="3">
    <source>
        <dbReference type="Proteomes" id="UP000680750"/>
    </source>
</evidence>
<reference evidence="2" key="1">
    <citation type="submission" date="2020-08" db="EMBL/GenBank/DDBJ databases">
        <title>Whole genome shotgun sequence of Actinocatenispora sera NBRC 101916.</title>
        <authorList>
            <person name="Komaki H."/>
            <person name="Tamura T."/>
        </authorList>
    </citation>
    <scope>NUCLEOTIDE SEQUENCE</scope>
    <source>
        <strain evidence="2">NBRC 101916</strain>
    </source>
</reference>
<sequence length="278" mass="29523">MQTTDTGTDGPPERPPAASAAEPGTDGPPERPPAASTAEPRTESPPETPATDTAPDTGEERSPARLAVGLVLFAADRLRIRDAVPAPARTALTTSLGLAGEAAGAVRHRRREAMRTVRAVAGTVDRLANRFADDHQTLTAPARRGTTAVRDRLDRARRAGDAAVDAGRADAEKYVAGRIEDTLTWAGRRVLPPMLDMAVPQLIDDIVPRILEGVLPHIRNRLVPAIIDDLADDPAVRDLVREQSRGLAAAAAAQIQDATGTADDRIETGLRRLFGGHR</sequence>
<evidence type="ECO:0000313" key="2">
    <source>
        <dbReference type="EMBL" id="BCJ28707.1"/>
    </source>
</evidence>
<dbReference type="EMBL" id="AP023354">
    <property type="protein sequence ID" value="BCJ28707.1"/>
    <property type="molecule type" value="Genomic_DNA"/>
</dbReference>